<organism evidence="3 4">
    <name type="scientific">Altericroceibacterium indicum</name>
    <dbReference type="NCBI Taxonomy" id="374177"/>
    <lineage>
        <taxon>Bacteria</taxon>
        <taxon>Pseudomonadati</taxon>
        <taxon>Pseudomonadota</taxon>
        <taxon>Alphaproteobacteria</taxon>
        <taxon>Sphingomonadales</taxon>
        <taxon>Erythrobacteraceae</taxon>
        <taxon>Altericroceibacterium</taxon>
    </lineage>
</organism>
<dbReference type="InterPro" id="IPR000868">
    <property type="entry name" value="Isochorismatase-like_dom"/>
</dbReference>
<dbReference type="InterPro" id="IPR050272">
    <property type="entry name" value="Isochorismatase-like_hydrls"/>
</dbReference>
<proteinExistence type="predicted"/>
<evidence type="ECO:0000313" key="3">
    <source>
        <dbReference type="EMBL" id="MXP25136.1"/>
    </source>
</evidence>
<dbReference type="InterPro" id="IPR016291">
    <property type="entry name" value="Isochorismatase"/>
</dbReference>
<feature type="domain" description="Isochorismatase-like" evidence="2">
    <location>
        <begin position="16"/>
        <end position="185"/>
    </location>
</feature>
<keyword evidence="4" id="KW-1185">Reference proteome</keyword>
<dbReference type="Pfam" id="PF00857">
    <property type="entry name" value="Isochorismatase"/>
    <property type="match status" value="1"/>
</dbReference>
<name>A0A845A9B0_9SPHN</name>
<dbReference type="EMBL" id="WTYQ01000001">
    <property type="protein sequence ID" value="MXP25136.1"/>
    <property type="molecule type" value="Genomic_DNA"/>
</dbReference>
<dbReference type="InterPro" id="IPR036380">
    <property type="entry name" value="Isochorismatase-like_sf"/>
</dbReference>
<dbReference type="AlphaFoldDB" id="A0A845A9B0"/>
<dbReference type="Gene3D" id="3.40.50.850">
    <property type="entry name" value="Isochorismatase-like"/>
    <property type="match status" value="1"/>
</dbReference>
<comment type="caution">
    <text evidence="3">The sequence shown here is derived from an EMBL/GenBank/DDBJ whole genome shotgun (WGS) entry which is preliminary data.</text>
</comment>
<keyword evidence="1" id="KW-0378">Hydrolase</keyword>
<dbReference type="PANTHER" id="PTHR43540">
    <property type="entry name" value="PEROXYUREIDOACRYLATE/UREIDOACRYLATE AMIDOHYDROLASE-RELATED"/>
    <property type="match status" value="1"/>
</dbReference>
<evidence type="ECO:0000313" key="4">
    <source>
        <dbReference type="Proteomes" id="UP000460561"/>
    </source>
</evidence>
<accession>A0A845A9B0</accession>
<dbReference type="PRINTS" id="PR01398">
    <property type="entry name" value="ISCHRISMTASE"/>
</dbReference>
<evidence type="ECO:0000256" key="1">
    <source>
        <dbReference type="ARBA" id="ARBA00022801"/>
    </source>
</evidence>
<dbReference type="Proteomes" id="UP000460561">
    <property type="component" value="Unassembled WGS sequence"/>
</dbReference>
<evidence type="ECO:0000259" key="2">
    <source>
        <dbReference type="Pfam" id="PF00857"/>
    </source>
</evidence>
<dbReference type="GO" id="GO:0008908">
    <property type="term" value="F:isochorismatase activity"/>
    <property type="evidence" value="ECO:0007669"/>
    <property type="project" value="InterPro"/>
</dbReference>
<dbReference type="SUPFAM" id="SSF52499">
    <property type="entry name" value="Isochorismatase-like hydrolases"/>
    <property type="match status" value="1"/>
</dbReference>
<reference evidence="3 4" key="1">
    <citation type="submission" date="2019-12" db="EMBL/GenBank/DDBJ databases">
        <title>Genomic-based taxomic classification of the family Erythrobacteraceae.</title>
        <authorList>
            <person name="Xu L."/>
        </authorList>
    </citation>
    <scope>NUCLEOTIDE SEQUENCE [LARGE SCALE GENOMIC DNA]</scope>
    <source>
        <strain evidence="3 4">DSM 18604</strain>
    </source>
</reference>
<gene>
    <name evidence="3" type="ORF">GRI39_03625</name>
</gene>
<sequence>MTFMNKVHWTLDPGRCALLLHDLQPHYLERLSDRESVIANAGQIARQCVRQGVPVFASQVPWTREIRERGLMMDMWGRGPGSSSPALDPELGLAEHEVRLLAKRSYSAFCGNDFEVSLRRLGKDSIIIAGVYTSIGCYLSAADAFMRDIRVFLVSDASADFELTDHLAGLAAAAKTCARVVTTAQTLECLRGTARPAFSHRIDVC</sequence>
<dbReference type="PANTHER" id="PTHR43540:SF3">
    <property type="entry name" value="ENTEROBACTIN SYNTHASE COMPONENT B"/>
    <property type="match status" value="1"/>
</dbReference>
<protein>
    <submittedName>
        <fullName evidence="3">Isochorismatase family protein</fullName>
    </submittedName>
</protein>
<dbReference type="OrthoDB" id="9807387at2"/>